<sequence length="46" mass="5276">MFKRTYIAYISVCILPGECVLWNLNPKPSCQMSPTDINFCTLTFCL</sequence>
<name>A0A2P2Q550_RHIMU</name>
<dbReference type="AlphaFoldDB" id="A0A2P2Q550"/>
<proteinExistence type="predicted"/>
<protein>
    <submittedName>
        <fullName evidence="1">Uncharacterized protein</fullName>
    </submittedName>
</protein>
<reference evidence="1" key="1">
    <citation type="submission" date="2018-02" db="EMBL/GenBank/DDBJ databases">
        <title>Rhizophora mucronata_Transcriptome.</title>
        <authorList>
            <person name="Meera S.P."/>
            <person name="Sreeshan A."/>
            <person name="Augustine A."/>
        </authorList>
    </citation>
    <scope>NUCLEOTIDE SEQUENCE</scope>
    <source>
        <tissue evidence="1">Leaf</tissue>
    </source>
</reference>
<evidence type="ECO:0000313" key="1">
    <source>
        <dbReference type="EMBL" id="MBX62071.1"/>
    </source>
</evidence>
<organism evidence="1">
    <name type="scientific">Rhizophora mucronata</name>
    <name type="common">Asiatic mangrove</name>
    <dbReference type="NCBI Taxonomy" id="61149"/>
    <lineage>
        <taxon>Eukaryota</taxon>
        <taxon>Viridiplantae</taxon>
        <taxon>Streptophyta</taxon>
        <taxon>Embryophyta</taxon>
        <taxon>Tracheophyta</taxon>
        <taxon>Spermatophyta</taxon>
        <taxon>Magnoliopsida</taxon>
        <taxon>eudicotyledons</taxon>
        <taxon>Gunneridae</taxon>
        <taxon>Pentapetalae</taxon>
        <taxon>rosids</taxon>
        <taxon>fabids</taxon>
        <taxon>Malpighiales</taxon>
        <taxon>Rhizophoraceae</taxon>
        <taxon>Rhizophora</taxon>
    </lineage>
</organism>
<accession>A0A2P2Q550</accession>
<dbReference type="EMBL" id="GGEC01081587">
    <property type="protein sequence ID" value="MBX62071.1"/>
    <property type="molecule type" value="Transcribed_RNA"/>
</dbReference>